<feature type="chain" id="PRO_5028199739" description="Cellulose-binding domain protein" evidence="1">
    <location>
        <begin position="25"/>
        <end position="529"/>
    </location>
</feature>
<protein>
    <recommendedName>
        <fullName evidence="3">Cellulose-binding domain protein</fullName>
    </recommendedName>
</protein>
<keyword evidence="1" id="KW-0732">Signal</keyword>
<proteinExistence type="predicted"/>
<gene>
    <name evidence="2" type="ORF">HELGO_WM22001</name>
</gene>
<sequence>MKMAYPTRLLSALFLLLTINPAHAITPFIGINTNEAVGFDSSVPFSDLFRTAEPFKRSGLTRGNITYDQHGWVKNLNGGQAGTYFVRWLPMGTLPQGNYVVSYEGSGQLNYVESAQLVSRSPGRDIIRLAPDKNNEISAALVIAKSNPDNPVRNIRVTLPGGVCQGNQFRRVQNANACGGKSFLPFEQRSIQNQFNPDYLNFMRQFRTIRFMGMSGITRNDREQSWGQRANINEATWGGHYGERGVPLEVMVSLANTLNANAWFNIPHMADADYMQRYAQYVKANLRPNLKVYIEYSNEVWNPVFSQAQYARREGVRDQLAADPLVAGMVFYGFKSKQMFQIFNQVFNNDRNRLVRVLSGWFGNPALTPHILKAYNVYQQTDLFTVAPYFYAAQDDLLKARNTNDIFKMIETSRHYSINQAIKHLKTHADFLKPYKVQLGAYEGGQHLVHYKTKSKKQHPNPILIAANRDPRMEHAYIKLLNGFKQVGGKLFMAFSSPRANAHFGFWGVKEHINQNPAQAPKIRALMRF</sequence>
<evidence type="ECO:0000256" key="1">
    <source>
        <dbReference type="SAM" id="SignalP"/>
    </source>
</evidence>
<dbReference type="AlphaFoldDB" id="A0A6S6TC76"/>
<evidence type="ECO:0000313" key="2">
    <source>
        <dbReference type="EMBL" id="CAA6820881.1"/>
    </source>
</evidence>
<evidence type="ECO:0008006" key="3">
    <source>
        <dbReference type="Google" id="ProtNLM"/>
    </source>
</evidence>
<accession>A0A6S6TC76</accession>
<feature type="signal peptide" evidence="1">
    <location>
        <begin position="1"/>
        <end position="24"/>
    </location>
</feature>
<reference evidence="2" key="1">
    <citation type="submission" date="2020-01" db="EMBL/GenBank/DDBJ databases">
        <authorList>
            <person name="Meier V. D."/>
            <person name="Meier V D."/>
        </authorList>
    </citation>
    <scope>NUCLEOTIDE SEQUENCE</scope>
    <source>
        <strain evidence="2">HLG_WM_MAG_08</strain>
    </source>
</reference>
<name>A0A6S6TC76_9GAMM</name>
<organism evidence="2">
    <name type="scientific">uncultured Thiotrichaceae bacterium</name>
    <dbReference type="NCBI Taxonomy" id="298394"/>
    <lineage>
        <taxon>Bacteria</taxon>
        <taxon>Pseudomonadati</taxon>
        <taxon>Pseudomonadota</taxon>
        <taxon>Gammaproteobacteria</taxon>
        <taxon>Thiotrichales</taxon>
        <taxon>Thiotrichaceae</taxon>
        <taxon>environmental samples</taxon>
    </lineage>
</organism>
<dbReference type="EMBL" id="CACVAV010000320">
    <property type="protein sequence ID" value="CAA6820881.1"/>
    <property type="molecule type" value="Genomic_DNA"/>
</dbReference>